<dbReference type="Proteomes" id="UP000199031">
    <property type="component" value="Unassembled WGS sequence"/>
</dbReference>
<evidence type="ECO:0000313" key="2">
    <source>
        <dbReference type="Proteomes" id="UP000199031"/>
    </source>
</evidence>
<gene>
    <name evidence="1" type="ORF">SAMN05444277_10217</name>
</gene>
<accession>A0A1I5TAD3</accession>
<reference evidence="1 2" key="1">
    <citation type="submission" date="2016-10" db="EMBL/GenBank/DDBJ databases">
        <authorList>
            <person name="de Groot N.N."/>
        </authorList>
    </citation>
    <scope>NUCLEOTIDE SEQUENCE [LARGE SCALE GENOMIC DNA]</scope>
    <source>
        <strain evidence="1 2">DSM 28286</strain>
    </source>
</reference>
<dbReference type="OrthoDB" id="1445191at2"/>
<dbReference type="STRING" id="1465490.SAMN05444277_10217"/>
<dbReference type="RefSeq" id="WP_090655354.1">
    <property type="nucleotide sequence ID" value="NZ_FOXQ01000002.1"/>
</dbReference>
<sequence length="173" mass="19704">MSIEIKLSKYIKESDKARQILSERLGITISSLDFQIALGSVLGYDDHDSTSVLEHEFTAEQMLEKLGNYEFNFPEEIASVTFEHSILPKSVPQRLDEEEIKNKGEIWVIHKNDKDPFPSDPHAHNKATGYKLHLGTGDLYSNKNKPLDKKISKKYLIAIRDKVKNIALPDLLV</sequence>
<organism evidence="1 2">
    <name type="scientific">Parafilimonas terrae</name>
    <dbReference type="NCBI Taxonomy" id="1465490"/>
    <lineage>
        <taxon>Bacteria</taxon>
        <taxon>Pseudomonadati</taxon>
        <taxon>Bacteroidota</taxon>
        <taxon>Chitinophagia</taxon>
        <taxon>Chitinophagales</taxon>
        <taxon>Chitinophagaceae</taxon>
        <taxon>Parafilimonas</taxon>
    </lineage>
</organism>
<evidence type="ECO:0000313" key="1">
    <source>
        <dbReference type="EMBL" id="SFP80004.1"/>
    </source>
</evidence>
<dbReference type="AlphaFoldDB" id="A0A1I5TAD3"/>
<name>A0A1I5TAD3_9BACT</name>
<keyword evidence="2" id="KW-1185">Reference proteome</keyword>
<proteinExistence type="predicted"/>
<protein>
    <submittedName>
        <fullName evidence="1">Uncharacterized protein</fullName>
    </submittedName>
</protein>
<dbReference type="EMBL" id="FOXQ01000002">
    <property type="protein sequence ID" value="SFP80004.1"/>
    <property type="molecule type" value="Genomic_DNA"/>
</dbReference>